<protein>
    <submittedName>
        <fullName evidence="1">Uncharacterized protein</fullName>
    </submittedName>
</protein>
<evidence type="ECO:0000313" key="1">
    <source>
        <dbReference type="EMBL" id="KAJ1191481.1"/>
    </source>
</evidence>
<dbReference type="Proteomes" id="UP001066276">
    <property type="component" value="Chromosome 2_2"/>
</dbReference>
<keyword evidence="2" id="KW-1185">Reference proteome</keyword>
<organism evidence="1 2">
    <name type="scientific">Pleurodeles waltl</name>
    <name type="common">Iberian ribbed newt</name>
    <dbReference type="NCBI Taxonomy" id="8319"/>
    <lineage>
        <taxon>Eukaryota</taxon>
        <taxon>Metazoa</taxon>
        <taxon>Chordata</taxon>
        <taxon>Craniata</taxon>
        <taxon>Vertebrata</taxon>
        <taxon>Euteleostomi</taxon>
        <taxon>Amphibia</taxon>
        <taxon>Batrachia</taxon>
        <taxon>Caudata</taxon>
        <taxon>Salamandroidea</taxon>
        <taxon>Salamandridae</taxon>
        <taxon>Pleurodelinae</taxon>
        <taxon>Pleurodeles</taxon>
    </lineage>
</organism>
<evidence type="ECO:0000313" key="2">
    <source>
        <dbReference type="Proteomes" id="UP001066276"/>
    </source>
</evidence>
<proteinExistence type="predicted"/>
<gene>
    <name evidence="1" type="ORF">NDU88_000797</name>
</gene>
<dbReference type="AlphaFoldDB" id="A0AAV7USC9"/>
<accession>A0AAV7USC9</accession>
<sequence length="76" mass="8164">MGRYPAPKRAIWTPPYQSTDTTRLSLVLPCPVVALDLTTIGANEVVLDLLVLTVPGSFASAQRTIQGLVFSSSQHP</sequence>
<reference evidence="1" key="1">
    <citation type="journal article" date="2022" name="bioRxiv">
        <title>Sequencing and chromosome-scale assembly of the giantPleurodeles waltlgenome.</title>
        <authorList>
            <person name="Brown T."/>
            <person name="Elewa A."/>
            <person name="Iarovenko S."/>
            <person name="Subramanian E."/>
            <person name="Araus A.J."/>
            <person name="Petzold A."/>
            <person name="Susuki M."/>
            <person name="Suzuki K.-i.T."/>
            <person name="Hayashi T."/>
            <person name="Toyoda A."/>
            <person name="Oliveira C."/>
            <person name="Osipova E."/>
            <person name="Leigh N.D."/>
            <person name="Simon A."/>
            <person name="Yun M.H."/>
        </authorList>
    </citation>
    <scope>NUCLEOTIDE SEQUENCE</scope>
    <source>
        <strain evidence="1">20211129_DDA</strain>
        <tissue evidence="1">Liver</tissue>
    </source>
</reference>
<dbReference type="EMBL" id="JANPWB010000004">
    <property type="protein sequence ID" value="KAJ1191481.1"/>
    <property type="molecule type" value="Genomic_DNA"/>
</dbReference>
<comment type="caution">
    <text evidence="1">The sequence shown here is derived from an EMBL/GenBank/DDBJ whole genome shotgun (WGS) entry which is preliminary data.</text>
</comment>
<name>A0AAV7USC9_PLEWA</name>